<sequence length="699" mass="78641">MTHLQSETLPEAISCCWNLQALHVTDCYELLRLPESIGKLKKLRSLDLSRDWKLEGLPQTIGDCDDLHSLHLISCENLAIFPFKMSQNLQSVNLNGCSRIMQLPNSVVQLEMLKSLNLSFCSDIQELPSSFNWFNLHALKLSWTKLARLPDGIVNLRRLKELDLEGCDELRGMPVGIGKLTQLQRLALFVVGDGKEYARMSELCGLVKLSGDLEVKNIRYIKGSDDDGEKAYLTEKNGLKELKLQWHSSDREIGLEQELALLNRLQPPPGIRKLFIYGYPGQQFASWITEQNESSFSFEGKTKQLDPPHFSHLAHMELADYTNLKHLSGLVNLPSLNTLKLENMSVVESIGGGPFPSLKELHIQKMPHLSVCSMMKTASPAHGEGGESNHEVFQRFPSVTTLQIIKCPNLTMKPSFPSSLESLVLTSSNTRLLLLPGTPDVLGAVAEDFCSASTSNGIMLPSCSPLLKSLTVRRMMVQSSGWGLLQQFTALQSVEISSCNDLIQLPKSMQKLASLQKLKIWNCTSLQMLPDWTGELGSLQRMDIRRCNRLSSLPQSMLQLSSLQYLTVGYCDALELPEWLGKLRSLRSLDVWGLPKLTCLPESLRQLTTLQELKISCFDALNALPEWLGEISSLRRLKIETCPGLTSLPRSMKRLTALEELEIIRCPELRRRYRKGEGQDWDLISHIPHVDIQRITDED</sequence>
<dbReference type="Proteomes" id="UP001732700">
    <property type="component" value="Chromosome 6A"/>
</dbReference>
<evidence type="ECO:0000313" key="1">
    <source>
        <dbReference type="EnsemblPlants" id="AVESA.00010b.r2.6AG1007870.1.CDS.1"/>
    </source>
</evidence>
<proteinExistence type="predicted"/>
<reference evidence="1" key="2">
    <citation type="submission" date="2025-09" db="UniProtKB">
        <authorList>
            <consortium name="EnsemblPlants"/>
        </authorList>
    </citation>
    <scope>IDENTIFICATION</scope>
</reference>
<name>A0ACD5YQT8_AVESA</name>
<protein>
    <submittedName>
        <fullName evidence="1">Uncharacterized protein</fullName>
    </submittedName>
</protein>
<accession>A0ACD5YQT8</accession>
<evidence type="ECO:0000313" key="2">
    <source>
        <dbReference type="Proteomes" id="UP001732700"/>
    </source>
</evidence>
<keyword evidence="2" id="KW-1185">Reference proteome</keyword>
<dbReference type="EnsemblPlants" id="AVESA.00010b.r2.6AG1007870.1">
    <property type="protein sequence ID" value="AVESA.00010b.r2.6AG1007870.1.CDS.1"/>
    <property type="gene ID" value="AVESA.00010b.r2.6AG1007870"/>
</dbReference>
<organism evidence="1 2">
    <name type="scientific">Avena sativa</name>
    <name type="common">Oat</name>
    <dbReference type="NCBI Taxonomy" id="4498"/>
    <lineage>
        <taxon>Eukaryota</taxon>
        <taxon>Viridiplantae</taxon>
        <taxon>Streptophyta</taxon>
        <taxon>Embryophyta</taxon>
        <taxon>Tracheophyta</taxon>
        <taxon>Spermatophyta</taxon>
        <taxon>Magnoliopsida</taxon>
        <taxon>Liliopsida</taxon>
        <taxon>Poales</taxon>
        <taxon>Poaceae</taxon>
        <taxon>BOP clade</taxon>
        <taxon>Pooideae</taxon>
        <taxon>Poodae</taxon>
        <taxon>Poeae</taxon>
        <taxon>Poeae Chloroplast Group 1 (Aveneae type)</taxon>
        <taxon>Aveninae</taxon>
        <taxon>Avena</taxon>
    </lineage>
</organism>
<reference evidence="1" key="1">
    <citation type="submission" date="2021-05" db="EMBL/GenBank/DDBJ databases">
        <authorList>
            <person name="Scholz U."/>
            <person name="Mascher M."/>
            <person name="Fiebig A."/>
        </authorList>
    </citation>
    <scope>NUCLEOTIDE SEQUENCE [LARGE SCALE GENOMIC DNA]</scope>
</reference>